<proteinExistence type="predicted"/>
<dbReference type="AlphaFoldDB" id="A0A2T6AK35"/>
<evidence type="ECO:0000313" key="2">
    <source>
        <dbReference type="Proteomes" id="UP000244174"/>
    </source>
</evidence>
<reference evidence="1 2" key="1">
    <citation type="submission" date="2018-04" db="EMBL/GenBank/DDBJ databases">
        <title>Genomic Encyclopedia of Archaeal and Bacterial Type Strains, Phase II (KMG-II): from individual species to whole genera.</title>
        <authorList>
            <person name="Goeker M."/>
        </authorList>
    </citation>
    <scope>NUCLEOTIDE SEQUENCE [LARGE SCALE GENOMIC DNA]</scope>
    <source>
        <strain evidence="1 2">DSM 23082</strain>
    </source>
</reference>
<dbReference type="EMBL" id="QBKQ01000001">
    <property type="protein sequence ID" value="PTX44178.1"/>
    <property type="molecule type" value="Genomic_DNA"/>
</dbReference>
<comment type="caution">
    <text evidence="1">The sequence shown here is derived from an EMBL/GenBank/DDBJ whole genome shotgun (WGS) entry which is preliminary data.</text>
</comment>
<keyword evidence="2" id="KW-1185">Reference proteome</keyword>
<accession>A0A2T6AK35</accession>
<dbReference type="Proteomes" id="UP000244174">
    <property type="component" value="Unassembled WGS sequence"/>
</dbReference>
<sequence length="176" mass="19975">MKNYIYLIIIFTNLAFGQNQGERTSNLLSINVLTPSIEWEVPLGEKSTFDLKIGTAIGFTRSGNNTEVGFFPEFETQYRYYYNFQKRLAKDKRIKDNSGNYLLFLGSLRSGNSIIGEMEIDDNFAGFVGPGWGFQRVYKSGFKLNFNTGIGYGANDRGDFYFAPFIGVQLGWVIAR</sequence>
<gene>
    <name evidence="1" type="ORF">C8P64_0148</name>
</gene>
<name>A0A2T6AK35_9FLAO</name>
<protein>
    <submittedName>
        <fullName evidence="1">Uncharacterized protein DUF3575</fullName>
    </submittedName>
</protein>
<organism evidence="1 2">
    <name type="scientific">Christiangramia gaetbulicola</name>
    <dbReference type="NCBI Taxonomy" id="703340"/>
    <lineage>
        <taxon>Bacteria</taxon>
        <taxon>Pseudomonadati</taxon>
        <taxon>Bacteroidota</taxon>
        <taxon>Flavobacteriia</taxon>
        <taxon>Flavobacteriales</taxon>
        <taxon>Flavobacteriaceae</taxon>
        <taxon>Christiangramia</taxon>
    </lineage>
</organism>
<dbReference type="OrthoDB" id="883248at2"/>
<dbReference type="RefSeq" id="WP_108170152.1">
    <property type="nucleotide sequence ID" value="NZ_QBKQ01000001.1"/>
</dbReference>
<evidence type="ECO:0000313" key="1">
    <source>
        <dbReference type="EMBL" id="PTX44178.1"/>
    </source>
</evidence>